<protein>
    <submittedName>
        <fullName evidence="1">Uncharacterized protein</fullName>
    </submittedName>
</protein>
<accession>A0ACB8G351</accession>
<sequence>MCIKLHLSYASYIATPSENPCWPRLRAELDDTGILIAFSPQGFQKYVEDLIPIQCFHLIKLWEKMCHFFILRRKGH</sequence>
<comment type="caution">
    <text evidence="1">The sequence shown here is derived from an EMBL/GenBank/DDBJ whole genome shotgun (WGS) entry which is preliminary data.</text>
</comment>
<evidence type="ECO:0000313" key="2">
    <source>
        <dbReference type="Proteomes" id="UP000827872"/>
    </source>
</evidence>
<dbReference type="EMBL" id="CM037615">
    <property type="protein sequence ID" value="KAH8013940.1"/>
    <property type="molecule type" value="Genomic_DNA"/>
</dbReference>
<keyword evidence="2" id="KW-1185">Reference proteome</keyword>
<proteinExistence type="predicted"/>
<gene>
    <name evidence="1" type="ORF">K3G42_023613</name>
</gene>
<evidence type="ECO:0000313" key="1">
    <source>
        <dbReference type="EMBL" id="KAH8013940.1"/>
    </source>
</evidence>
<organism evidence="1 2">
    <name type="scientific">Sphaerodactylus townsendi</name>
    <dbReference type="NCBI Taxonomy" id="933632"/>
    <lineage>
        <taxon>Eukaryota</taxon>
        <taxon>Metazoa</taxon>
        <taxon>Chordata</taxon>
        <taxon>Craniata</taxon>
        <taxon>Vertebrata</taxon>
        <taxon>Euteleostomi</taxon>
        <taxon>Lepidosauria</taxon>
        <taxon>Squamata</taxon>
        <taxon>Bifurcata</taxon>
        <taxon>Gekkota</taxon>
        <taxon>Sphaerodactylidae</taxon>
        <taxon>Sphaerodactylus</taxon>
    </lineage>
</organism>
<reference evidence="1" key="1">
    <citation type="submission" date="2021-08" db="EMBL/GenBank/DDBJ databases">
        <title>The first chromosome-level gecko genome reveals the dynamic sex chromosomes of Neotropical dwarf geckos (Sphaerodactylidae: Sphaerodactylus).</title>
        <authorList>
            <person name="Pinto B.J."/>
            <person name="Keating S.E."/>
            <person name="Gamble T."/>
        </authorList>
    </citation>
    <scope>NUCLEOTIDE SEQUENCE</scope>
    <source>
        <strain evidence="1">TG3544</strain>
    </source>
</reference>
<dbReference type="Proteomes" id="UP000827872">
    <property type="component" value="Linkage Group LG02"/>
</dbReference>
<name>A0ACB8G351_9SAUR</name>